<keyword evidence="1" id="KW-0732">Signal</keyword>
<dbReference type="Gene3D" id="2.60.40.10">
    <property type="entry name" value="Immunoglobulins"/>
    <property type="match status" value="1"/>
</dbReference>
<dbReference type="InterPro" id="IPR046357">
    <property type="entry name" value="PPIase_dom_sf"/>
</dbReference>
<evidence type="ECO:0000313" key="3">
    <source>
        <dbReference type="Proteomes" id="UP001319080"/>
    </source>
</evidence>
<name>A0AAP2GRK7_9BACT</name>
<gene>
    <name evidence="2" type="ORF">KK062_21570</name>
</gene>
<protein>
    <recommendedName>
        <fullName evidence="4">Peptidylprolyl isomerase</fullName>
    </recommendedName>
</protein>
<feature type="chain" id="PRO_5042869593" description="Peptidylprolyl isomerase" evidence="1">
    <location>
        <begin position="24"/>
        <end position="243"/>
    </location>
</feature>
<reference evidence="2 3" key="1">
    <citation type="submission" date="2021-05" db="EMBL/GenBank/DDBJ databases">
        <title>A Polyphasic approach of four new species of the genus Ohtaekwangia: Ohtaekwangia histidinii sp. nov., Ohtaekwangia cretensis sp. nov., Ohtaekwangia indiensis sp. nov., Ohtaekwangia reichenbachii sp. nov. from diverse environment.</title>
        <authorList>
            <person name="Octaviana S."/>
        </authorList>
    </citation>
    <scope>NUCLEOTIDE SEQUENCE [LARGE SCALE GENOMIC DNA]</scope>
    <source>
        <strain evidence="2 3">PWU5</strain>
    </source>
</reference>
<dbReference type="EMBL" id="JAHESE010000026">
    <property type="protein sequence ID" value="MBT1710846.1"/>
    <property type="molecule type" value="Genomic_DNA"/>
</dbReference>
<proteinExistence type="predicted"/>
<dbReference type="SUPFAM" id="SSF54534">
    <property type="entry name" value="FKBP-like"/>
    <property type="match status" value="1"/>
</dbReference>
<dbReference type="InterPro" id="IPR035986">
    <property type="entry name" value="PKD_dom_sf"/>
</dbReference>
<dbReference type="GO" id="GO:0003755">
    <property type="term" value="F:peptidyl-prolyl cis-trans isomerase activity"/>
    <property type="evidence" value="ECO:0007669"/>
    <property type="project" value="InterPro"/>
</dbReference>
<dbReference type="Gene3D" id="3.10.50.40">
    <property type="match status" value="1"/>
</dbReference>
<dbReference type="AlphaFoldDB" id="A0AAP2GRK7"/>
<dbReference type="Proteomes" id="UP001319080">
    <property type="component" value="Unassembled WGS sequence"/>
</dbReference>
<dbReference type="PROSITE" id="PS51257">
    <property type="entry name" value="PROKAR_LIPOPROTEIN"/>
    <property type="match status" value="1"/>
</dbReference>
<keyword evidence="3" id="KW-1185">Reference proteome</keyword>
<comment type="caution">
    <text evidence="2">The sequence shown here is derived from an EMBL/GenBank/DDBJ whole genome shotgun (WGS) entry which is preliminary data.</text>
</comment>
<evidence type="ECO:0000313" key="2">
    <source>
        <dbReference type="EMBL" id="MBT1710846.1"/>
    </source>
</evidence>
<sequence length="243" mass="27298">MISVNKLPHLAFLFLVVSLSSCVDDEPKASFMVEQDPENKPLYATFTSTSKHAESLRWHIEGNYVTSPVLEYRFDAAGTYNIELEITNEDGETDRVTQQVEIPFIDPCGDSWLAKDQAVLDQYFADHSLTPLRDELERQYVITQAGNGKKVTDNYLQIVDIRSSFYYLDGTLVYQGPVSSDEWGRYTPEARAAIKALEEGAKANFFLPSCRAFGANSFYGVPPYTPLILQVEIIRLGGIPCQC</sequence>
<evidence type="ECO:0000256" key="1">
    <source>
        <dbReference type="SAM" id="SignalP"/>
    </source>
</evidence>
<evidence type="ECO:0008006" key="4">
    <source>
        <dbReference type="Google" id="ProtNLM"/>
    </source>
</evidence>
<organism evidence="2 3">
    <name type="scientific">Dawidia cretensis</name>
    <dbReference type="NCBI Taxonomy" id="2782350"/>
    <lineage>
        <taxon>Bacteria</taxon>
        <taxon>Pseudomonadati</taxon>
        <taxon>Bacteroidota</taxon>
        <taxon>Cytophagia</taxon>
        <taxon>Cytophagales</taxon>
        <taxon>Chryseotaleaceae</taxon>
        <taxon>Dawidia</taxon>
    </lineage>
</organism>
<feature type="signal peptide" evidence="1">
    <location>
        <begin position="1"/>
        <end position="23"/>
    </location>
</feature>
<accession>A0AAP2GRK7</accession>
<dbReference type="InterPro" id="IPR013783">
    <property type="entry name" value="Ig-like_fold"/>
</dbReference>
<dbReference type="SUPFAM" id="SSF49299">
    <property type="entry name" value="PKD domain"/>
    <property type="match status" value="1"/>
</dbReference>